<dbReference type="InterPro" id="IPR029069">
    <property type="entry name" value="HotDog_dom_sf"/>
</dbReference>
<keyword evidence="4" id="KW-1185">Reference proteome</keyword>
<feature type="domain" description="Acyl-CoA thioesterase-like C-terminal" evidence="2">
    <location>
        <begin position="158"/>
        <end position="269"/>
    </location>
</feature>
<protein>
    <submittedName>
        <fullName evidence="3">Thioesterase family protein</fullName>
    </submittedName>
</protein>
<accession>A0A5B8UAV9</accession>
<reference evidence="3 4" key="1">
    <citation type="journal article" date="2018" name="J. Microbiol.">
        <title>Baekduia soli gen. nov., sp. nov., a novel bacterium isolated from the soil of Baekdu Mountain and proposal of a novel family name, Baekduiaceae fam. nov.</title>
        <authorList>
            <person name="An D.S."/>
            <person name="Siddiqi M.Z."/>
            <person name="Kim K.H."/>
            <person name="Yu H.S."/>
            <person name="Im W.T."/>
        </authorList>
    </citation>
    <scope>NUCLEOTIDE SEQUENCE [LARGE SCALE GENOMIC DNA]</scope>
    <source>
        <strain evidence="3 4">BR7-21</strain>
    </source>
</reference>
<dbReference type="AlphaFoldDB" id="A0A5B8UAV9"/>
<dbReference type="InterPro" id="IPR042171">
    <property type="entry name" value="Acyl-CoA_hotdog"/>
</dbReference>
<dbReference type="SUPFAM" id="SSF54637">
    <property type="entry name" value="Thioesterase/thiol ester dehydrase-isomerase"/>
    <property type="match status" value="2"/>
</dbReference>
<gene>
    <name evidence="3" type="ORF">FSW04_22810</name>
</gene>
<dbReference type="KEGG" id="bsol:FSW04_22810"/>
<evidence type="ECO:0000259" key="1">
    <source>
        <dbReference type="Pfam" id="PF13622"/>
    </source>
</evidence>
<dbReference type="InterPro" id="IPR052389">
    <property type="entry name" value="Sec_Metab_Biosynth-Assoc"/>
</dbReference>
<organism evidence="3 4">
    <name type="scientific">Baekduia soli</name>
    <dbReference type="NCBI Taxonomy" id="496014"/>
    <lineage>
        <taxon>Bacteria</taxon>
        <taxon>Bacillati</taxon>
        <taxon>Actinomycetota</taxon>
        <taxon>Thermoleophilia</taxon>
        <taxon>Solirubrobacterales</taxon>
        <taxon>Baekduiaceae</taxon>
        <taxon>Baekduia</taxon>
    </lineage>
</organism>
<dbReference type="InterPro" id="IPR049449">
    <property type="entry name" value="TesB_ACOT8-like_N"/>
</dbReference>
<sequence length="274" mass="28481">MADGSPVPDLVSDTAVAAAGGGVWHAAVSDAWNVPRGPNGGYIAAVVLRAMLAELDDPVRAARSLTVHYLAPPAAGPAEIHVTVERAGRSLTTLSARMVQDGRAVVAALGAFSANFPPIVNFEAPAPQVALPEGLRAAPAEGLGIMPIAARTLTAPVFGAPPFSRAAEAVTGGWMRLAEPHPADAVAIAFYADAWLPSAFTLLHAPAPAPTIDLTIHFRGRLPHAGMAADDPVLARYVSRTSRDGFCEEDGEIWAPDGTLLAQSRQLMLLFAPR</sequence>
<dbReference type="EMBL" id="CP042430">
    <property type="protein sequence ID" value="QEC50124.1"/>
    <property type="molecule type" value="Genomic_DNA"/>
</dbReference>
<dbReference type="RefSeq" id="WP_146922487.1">
    <property type="nucleotide sequence ID" value="NZ_CP042430.1"/>
</dbReference>
<dbReference type="OrthoDB" id="5418286at2"/>
<dbReference type="Pfam" id="PF20789">
    <property type="entry name" value="4HBT_3C"/>
    <property type="match status" value="1"/>
</dbReference>
<dbReference type="InterPro" id="IPR049450">
    <property type="entry name" value="ACOT8-like_C"/>
</dbReference>
<evidence type="ECO:0000313" key="4">
    <source>
        <dbReference type="Proteomes" id="UP000321805"/>
    </source>
</evidence>
<proteinExistence type="predicted"/>
<evidence type="ECO:0000313" key="3">
    <source>
        <dbReference type="EMBL" id="QEC50124.1"/>
    </source>
</evidence>
<dbReference type="Gene3D" id="2.40.160.210">
    <property type="entry name" value="Acyl-CoA thioesterase, double hotdog domain"/>
    <property type="match status" value="1"/>
</dbReference>
<dbReference type="Pfam" id="PF13622">
    <property type="entry name" value="4HBT_3"/>
    <property type="match status" value="1"/>
</dbReference>
<name>A0A5B8UAV9_9ACTN</name>
<feature type="domain" description="Acyl-CoA thioesterase-like N-terminal HotDog" evidence="1">
    <location>
        <begin position="30"/>
        <end position="112"/>
    </location>
</feature>
<evidence type="ECO:0000259" key="2">
    <source>
        <dbReference type="Pfam" id="PF20789"/>
    </source>
</evidence>
<dbReference type="PANTHER" id="PTHR38110:SF1">
    <property type="entry name" value="THIOESTERASE DOMAIN-CONTAINING PROTEIN"/>
    <property type="match status" value="1"/>
</dbReference>
<dbReference type="Proteomes" id="UP000321805">
    <property type="component" value="Chromosome"/>
</dbReference>
<dbReference type="PANTHER" id="PTHR38110">
    <property type="entry name" value="CHROMOSOME 23, WHOLE GENOME SHOTGUN SEQUENCE"/>
    <property type="match status" value="1"/>
</dbReference>